<organism evidence="4 5">
    <name type="scientific">Terrisporobacter hibernicus</name>
    <dbReference type="NCBI Taxonomy" id="2813371"/>
    <lineage>
        <taxon>Bacteria</taxon>
        <taxon>Bacillati</taxon>
        <taxon>Bacillota</taxon>
        <taxon>Clostridia</taxon>
        <taxon>Peptostreptococcales</taxon>
        <taxon>Peptostreptococcaceae</taxon>
        <taxon>Terrisporobacter</taxon>
    </lineage>
</organism>
<dbReference type="EMBL" id="CP081135">
    <property type="protein sequence ID" value="UEL46571.1"/>
    <property type="molecule type" value="Genomic_DNA"/>
</dbReference>
<dbReference type="InterPro" id="IPR019079">
    <property type="entry name" value="Capsule_synth_CapA"/>
</dbReference>
<dbReference type="AlphaFoldDB" id="A0AAX2ZCM9"/>
<dbReference type="InterPro" id="IPR029052">
    <property type="entry name" value="Metallo-depent_PP-like"/>
</dbReference>
<gene>
    <name evidence="4" type="ORF">JW646_13100</name>
</gene>
<feature type="region of interest" description="Disordered" evidence="2">
    <location>
        <begin position="404"/>
        <end position="445"/>
    </location>
</feature>
<dbReference type="RefSeq" id="WP_228415408.1">
    <property type="nucleotide sequence ID" value="NZ_CP081135.1"/>
</dbReference>
<dbReference type="SUPFAM" id="SSF56300">
    <property type="entry name" value="Metallo-dependent phosphatases"/>
    <property type="match status" value="1"/>
</dbReference>
<feature type="domain" description="Capsule synthesis protein CapA" evidence="3">
    <location>
        <begin position="63"/>
        <end position="303"/>
    </location>
</feature>
<dbReference type="Proteomes" id="UP001198983">
    <property type="component" value="Chromosome"/>
</dbReference>
<dbReference type="Gene3D" id="3.60.21.10">
    <property type="match status" value="1"/>
</dbReference>
<reference evidence="4 5" key="1">
    <citation type="journal article" date="2023" name="Int. J. Syst. Evol. Microbiol.">
        <title>Terrisporobacter hibernicus sp. nov., isolated from bovine faeces in Northern Ireland.</title>
        <authorList>
            <person name="Mitchell M."/>
            <person name="Nguyen S.V."/>
            <person name="Connor M."/>
            <person name="Fairley D.J."/>
            <person name="Donoghue O."/>
            <person name="Marshall H."/>
            <person name="Koolman L."/>
            <person name="McMullan G."/>
            <person name="Schaffer K.E."/>
            <person name="McGrath J.W."/>
            <person name="Fanning S."/>
        </authorList>
    </citation>
    <scope>NUCLEOTIDE SEQUENCE [LARGE SCALE GENOMIC DNA]</scope>
    <source>
        <strain evidence="4 5">MCA3</strain>
    </source>
</reference>
<evidence type="ECO:0000313" key="5">
    <source>
        <dbReference type="Proteomes" id="UP001198983"/>
    </source>
</evidence>
<dbReference type="CDD" id="cd07381">
    <property type="entry name" value="MPP_CapA"/>
    <property type="match status" value="1"/>
</dbReference>
<evidence type="ECO:0000259" key="3">
    <source>
        <dbReference type="SMART" id="SM00854"/>
    </source>
</evidence>
<name>A0AAX2ZCM9_9FIRM</name>
<evidence type="ECO:0000256" key="2">
    <source>
        <dbReference type="SAM" id="MobiDB-lite"/>
    </source>
</evidence>
<comment type="similarity">
    <text evidence="1">Belongs to the CapA family.</text>
</comment>
<proteinExistence type="inferred from homology"/>
<dbReference type="PANTHER" id="PTHR33393:SF13">
    <property type="entry name" value="PGA BIOSYNTHESIS PROTEIN CAPA"/>
    <property type="match status" value="1"/>
</dbReference>
<dbReference type="InterPro" id="IPR052169">
    <property type="entry name" value="CW_Biosynth-Accessory"/>
</dbReference>
<protein>
    <submittedName>
        <fullName evidence="4">CapA family protein</fullName>
    </submittedName>
</protein>
<dbReference type="KEGG" id="tem:JW646_13100"/>
<evidence type="ECO:0000313" key="4">
    <source>
        <dbReference type="EMBL" id="UEL46571.1"/>
    </source>
</evidence>
<dbReference type="Pfam" id="PF09587">
    <property type="entry name" value="PGA_cap"/>
    <property type="match status" value="1"/>
</dbReference>
<dbReference type="SMART" id="SM00854">
    <property type="entry name" value="PGA_cap"/>
    <property type="match status" value="1"/>
</dbReference>
<keyword evidence="5" id="KW-1185">Reference proteome</keyword>
<dbReference type="PANTHER" id="PTHR33393">
    <property type="entry name" value="POLYGLUTAMINE SYNTHESIS ACCESSORY PROTEIN RV0574C-RELATED"/>
    <property type="match status" value="1"/>
</dbReference>
<accession>A0AAX2ZCM9</accession>
<sequence>MKNKLTFKDRLQIKIKNQPKITSKKTLIIIFLLASIVFGSTFVYANSNNEKLKLNYSDNKLAQFTFVGDMMLGRSVKIKSELDNYESVFKDVSYLWKDSQYVSGNVESALLDNPDDFQKSDKEIHLYAETKVSNLLKKNGFTMANLANNHLGDFGRDGVTSTINAVKSAGLKYVGAGKNRDDAATYDIQEVNGIKVATLGISDIVPKDFSASRTEAGILSTMYPGYNKLVYEASQKADLVVVNLHWGVEYGVGQSEAQEKIAKSLIDAGADVIIGSHPHVLQPIQTYKDGIIFYSMGNFVFDQGWTRTKDSMVLNYYINEKGEGTFEVVPVRIVNGYPVPTTNKFYQKRIFATLIKDLDKSKYEVTGDTLTLKNIIKTDITKKENVEQTQDGILQQQTQQNNLEQTQQTQQNNLEQTQQTQQNNLEQTQQTQQNNLEQTQQNTLQ</sequence>
<evidence type="ECO:0000256" key="1">
    <source>
        <dbReference type="ARBA" id="ARBA00005662"/>
    </source>
</evidence>